<reference evidence="1" key="1">
    <citation type="journal article" date="2021" name="Proc. Natl. Acad. Sci. U.S.A.">
        <title>A Catalog of Tens of Thousands of Viruses from Human Metagenomes Reveals Hidden Associations with Chronic Diseases.</title>
        <authorList>
            <person name="Tisza M.J."/>
            <person name="Buck C.B."/>
        </authorList>
    </citation>
    <scope>NUCLEOTIDE SEQUENCE</scope>
    <source>
        <strain evidence="1">CtJcm18</strain>
    </source>
</reference>
<evidence type="ECO:0000313" key="1">
    <source>
        <dbReference type="EMBL" id="DAE01397.1"/>
    </source>
</evidence>
<organism evidence="1">
    <name type="scientific">Siphoviridae sp. ctJcm18</name>
    <dbReference type="NCBI Taxonomy" id="2825433"/>
    <lineage>
        <taxon>Viruses</taxon>
        <taxon>Duplodnaviria</taxon>
        <taxon>Heunggongvirae</taxon>
        <taxon>Uroviricota</taxon>
        <taxon>Caudoviricetes</taxon>
    </lineage>
</organism>
<accession>A0A8S5P427</accession>
<dbReference type="EMBL" id="BK015323">
    <property type="protein sequence ID" value="DAE01397.1"/>
    <property type="molecule type" value="Genomic_DNA"/>
</dbReference>
<proteinExistence type="predicted"/>
<name>A0A8S5P427_9CAUD</name>
<sequence>MNPKSNNTFLSFVREKLGFKSASFLNFLLYFSR</sequence>
<protein>
    <submittedName>
        <fullName evidence="1">Uncharacterized protein</fullName>
    </submittedName>
</protein>